<evidence type="ECO:0000313" key="2">
    <source>
        <dbReference type="Proteomes" id="UP000729357"/>
    </source>
</evidence>
<reference evidence="1" key="2">
    <citation type="submission" date="2021-08" db="EMBL/GenBank/DDBJ databases">
        <authorList>
            <person name="Gostincar C."/>
            <person name="Sun X."/>
            <person name="Song Z."/>
            <person name="Gunde-Cimerman N."/>
        </authorList>
    </citation>
    <scope>NUCLEOTIDE SEQUENCE</scope>
    <source>
        <strain evidence="1">EXF-9298</strain>
    </source>
</reference>
<protein>
    <submittedName>
        <fullName evidence="1">Uncharacterized protein</fullName>
    </submittedName>
</protein>
<dbReference type="EMBL" id="JAHFXS010000001">
    <property type="protein sequence ID" value="KAG9991762.1"/>
    <property type="molecule type" value="Genomic_DNA"/>
</dbReference>
<keyword evidence="2" id="KW-1185">Reference proteome</keyword>
<accession>A0A9P8K1V4</accession>
<dbReference type="Proteomes" id="UP000729357">
    <property type="component" value="Unassembled WGS sequence"/>
</dbReference>
<proteinExistence type="predicted"/>
<feature type="non-terminal residue" evidence="1">
    <location>
        <position position="251"/>
    </location>
</feature>
<gene>
    <name evidence="1" type="ORF">KCU98_g28</name>
</gene>
<reference evidence="1" key="1">
    <citation type="journal article" date="2021" name="J Fungi (Basel)">
        <title>Virulence traits and population genomics of the black yeast Aureobasidium melanogenum.</title>
        <authorList>
            <person name="Cernosa A."/>
            <person name="Sun X."/>
            <person name="Gostincar C."/>
            <person name="Fang C."/>
            <person name="Gunde-Cimerman N."/>
            <person name="Song Z."/>
        </authorList>
    </citation>
    <scope>NUCLEOTIDE SEQUENCE</scope>
    <source>
        <strain evidence="1">EXF-9298</strain>
    </source>
</reference>
<name>A0A9P8K1V4_AURME</name>
<dbReference type="AlphaFoldDB" id="A0A9P8K1V4"/>
<comment type="caution">
    <text evidence="1">The sequence shown here is derived from an EMBL/GenBank/DDBJ whole genome shotgun (WGS) entry which is preliminary data.</text>
</comment>
<evidence type="ECO:0000313" key="1">
    <source>
        <dbReference type="EMBL" id="KAG9991762.1"/>
    </source>
</evidence>
<organism evidence="1 2">
    <name type="scientific">Aureobasidium melanogenum</name>
    <name type="common">Aureobasidium pullulans var. melanogenum</name>
    <dbReference type="NCBI Taxonomy" id="46634"/>
    <lineage>
        <taxon>Eukaryota</taxon>
        <taxon>Fungi</taxon>
        <taxon>Dikarya</taxon>
        <taxon>Ascomycota</taxon>
        <taxon>Pezizomycotina</taxon>
        <taxon>Dothideomycetes</taxon>
        <taxon>Dothideomycetidae</taxon>
        <taxon>Dothideales</taxon>
        <taxon>Saccotheciaceae</taxon>
        <taxon>Aureobasidium</taxon>
    </lineage>
</organism>
<sequence>MRNQFFYNRLSTLHTSQDESSPICIANLIHICSSCKKQFDETLIASETHQHEGCIQVSTQGVDIGTSTNTNENVSTSALPSLIDVSAMVQKQPHDFLMAPFRGCEQRTAEKFDDLIVSISASKSETPVDVQSSLILVFLKSLADISVVVEKCSNNIFKLPNDFIVSLSSSYSKGILLLIVYSVNSGAPFKKRIDNLSVSTSCRLDEWETKSFKISNRFVELGEEMAMLSSPSPDLIPPYRAIFVGVGVAEQ</sequence>